<dbReference type="STRING" id="546269.HMPREF0389_01589"/>
<dbReference type="AlphaFoldDB" id="D6GTZ9"/>
<keyword evidence="2" id="KW-1185">Reference proteome</keyword>
<reference evidence="2" key="1">
    <citation type="submission" date="2010-12" db="EMBL/GenBank/DDBJ databases">
        <title>The genome sequence of Filifactor alocis strain ATCC 35896.</title>
        <authorList>
            <consortium name="The Broad Institute Genome Sequencing Platform"/>
            <person name="Ward D."/>
            <person name="Earl A."/>
            <person name="Feldgarden M."/>
            <person name="Young S.K."/>
            <person name="Gargeya S."/>
            <person name="Zeng Q."/>
            <person name="Alvarado L."/>
            <person name="Berlin A."/>
            <person name="Bochicchio J."/>
            <person name="Chapman S.B."/>
            <person name="Chen Z."/>
            <person name="Freedman E."/>
            <person name="Gellesch M."/>
            <person name="Goldberg J."/>
            <person name="Griggs A."/>
            <person name="Gujja S."/>
            <person name="Heilman E."/>
            <person name="Heiman D."/>
            <person name="Howarth C."/>
            <person name="Mehta T."/>
            <person name="Neiman D."/>
            <person name="Pearson M."/>
            <person name="Roberts A."/>
            <person name="Saif S."/>
            <person name="Shea T."/>
            <person name="Shenoy N."/>
            <person name="Sisk P."/>
            <person name="Stolte C."/>
            <person name="Sykes S."/>
            <person name="White J."/>
            <person name="Yandava C."/>
            <person name="Izard J."/>
            <person name="Blanton J.M."/>
            <person name="Baranova O.V."/>
            <person name="Tanner A.C."/>
            <person name="Dewhirst F.E."/>
            <person name="Haas B."/>
            <person name="Nusbaum C."/>
            <person name="Birren B."/>
        </authorList>
    </citation>
    <scope>NUCLEOTIDE SEQUENCE [LARGE SCALE GENOMIC DNA]</scope>
    <source>
        <strain evidence="2">ATCC 35896 / D40 B5</strain>
    </source>
</reference>
<dbReference type="EMBL" id="CP002390">
    <property type="protein sequence ID" value="EFE27670.1"/>
    <property type="molecule type" value="Genomic_DNA"/>
</dbReference>
<evidence type="ECO:0000313" key="1">
    <source>
        <dbReference type="EMBL" id="EFE27670.1"/>
    </source>
</evidence>
<dbReference type="KEGG" id="faa:HMPREF0389_01589"/>
<accession>D6GTZ9</accession>
<gene>
    <name evidence="1" type="ordered locus">HMPREF0389_01589</name>
</gene>
<proteinExistence type="predicted"/>
<name>D6GTZ9_FILAD</name>
<dbReference type="Proteomes" id="UP000007468">
    <property type="component" value="Chromosome"/>
</dbReference>
<protein>
    <submittedName>
        <fullName evidence="1">Uncharacterized protein</fullName>
    </submittedName>
</protein>
<organism evidence="1 2">
    <name type="scientific">Filifactor alocis (strain ATCC 35896 / CCUG 47790 / D40 B5)</name>
    <name type="common">Fusobacterium alocis</name>
    <dbReference type="NCBI Taxonomy" id="546269"/>
    <lineage>
        <taxon>Bacteria</taxon>
        <taxon>Bacillati</taxon>
        <taxon>Bacillota</taxon>
        <taxon>Clostridia</taxon>
        <taxon>Peptostreptococcales</taxon>
        <taxon>Filifactoraceae</taxon>
        <taxon>Filifactor</taxon>
    </lineage>
</organism>
<sequence length="71" mass="8491">MSVIKNKTTVKDLEKLKKLIDERIQMLSDKEYMTHHLSFGTWILSLDIVKGMFQYYPICQSRNVHPFIYIL</sequence>
<evidence type="ECO:0000313" key="2">
    <source>
        <dbReference type="Proteomes" id="UP000007468"/>
    </source>
</evidence>